<dbReference type="InterPro" id="IPR012677">
    <property type="entry name" value="Nucleotide-bd_a/b_plait_sf"/>
</dbReference>
<dbReference type="PANTHER" id="PTHR18847:SF7">
    <property type="entry name" value="NUCLEAR CAP-BINDING PROTEIN SUBUNIT 2"/>
    <property type="match status" value="1"/>
</dbReference>
<dbReference type="SUPFAM" id="SSF54928">
    <property type="entry name" value="RNA-binding domain, RBD"/>
    <property type="match status" value="1"/>
</dbReference>
<dbReference type="CDD" id="cd12240">
    <property type="entry name" value="RRM_NCBP2"/>
    <property type="match status" value="1"/>
</dbReference>
<keyword evidence="2 3" id="KW-0694">RNA-binding</keyword>
<evidence type="ECO:0000313" key="6">
    <source>
        <dbReference type="Proteomes" id="UP000558488"/>
    </source>
</evidence>
<dbReference type="GO" id="GO:0045292">
    <property type="term" value="P:mRNA cis splicing, via spliceosome"/>
    <property type="evidence" value="ECO:0007669"/>
    <property type="project" value="InterPro"/>
</dbReference>
<dbReference type="InterPro" id="IPR027157">
    <property type="entry name" value="NCBP2"/>
</dbReference>
<dbReference type="PROSITE" id="PS50102">
    <property type="entry name" value="RRM"/>
    <property type="match status" value="1"/>
</dbReference>
<comment type="function">
    <text evidence="3">Component of the cap-binding complex (CBC), which binds co-transcriptionally to the 5' cap of pre-mRNAs and is involved in various processes such as pre-mRNA splicing, translation regulation, nonsense-mediated mRNA decay, RNA-mediated gene silencing (RNAi) by microRNAs (miRNAs) and mRNA export. The CBC complex is involved in mRNA export from the nucleus, leading to the recruitment of the mRNA export machinery to the 5' end of mRNA and to mRNA export in a 5' to 3' direction through the nuclear pore. The CBC complex is also involved in mediating U snRNA and intronless mRNAs export from the nucleus. The CBC complex is essential for a pioneer round of mRNA translation, before steady state translation when the CBC complex is replaced by cytoplasmic cap-binding protein eIF4E. The pioneer round of mRNA translation mediated by the CBC complex plays a central role in nonsense-mediated mRNA decay (NMD), NMD only taking place in mRNAs bound to the CBC complex, but not on eIF4E-bound mRNAs. The CBC complex enhances NMD in mRNAs containing at least one exon-junction complex (EJC), promoting the interaction between upf1 and upf2. The CBC complex is also involved in 'failsafe' NMD, which is independent of the EJC complex, while it does not participate in Staufen-mediated mRNA decay (SMD). During cell proliferation, the CBC complex is also involved in microRNAs (miRNAs) biogenesis via its interaction with srrt/ars2, thereby being required for miRNA-mediated RNA interference. The CBC complex also acts as a negative regulator of parn, thereby acting as an inhibitor of mRNA deadenylation. In the CBC complex, ncbp2/cbp20 recognizes and binds capped RNAs (m7GpppG-capped RNA) but requires ncbp1/cbp80 to stabilize the movement of its N-terminal loop and lock the CBC into a high affinity cap-binding state with the cap structure. The conventional cap-binding complex with NCBP2 binds both small nuclear RNA (snRNA) and messenger (mRNA) and is involved in their export from the nucleus.</text>
</comment>
<proteinExistence type="inferred from homology"/>
<comment type="similarity">
    <text evidence="1 3">Belongs to the RRM NCBP2 family.</text>
</comment>
<dbReference type="GO" id="GO:0005846">
    <property type="term" value="C:nuclear cap binding complex"/>
    <property type="evidence" value="ECO:0007669"/>
    <property type="project" value="InterPro"/>
</dbReference>
<dbReference type="GO" id="GO:0000339">
    <property type="term" value="F:RNA cap binding"/>
    <property type="evidence" value="ECO:0007669"/>
    <property type="project" value="InterPro"/>
</dbReference>
<comment type="caution">
    <text evidence="5">The sequence shown here is derived from an EMBL/GenBank/DDBJ whole genome shotgun (WGS) entry which is preliminary data.</text>
</comment>
<name>A0A7J7T1L6_PIPKU</name>
<evidence type="ECO:0000256" key="2">
    <source>
        <dbReference type="PROSITE-ProRule" id="PRU00176"/>
    </source>
</evidence>
<organism evidence="5 6">
    <name type="scientific">Pipistrellus kuhlii</name>
    <name type="common">Kuhl's pipistrelle</name>
    <dbReference type="NCBI Taxonomy" id="59472"/>
    <lineage>
        <taxon>Eukaryota</taxon>
        <taxon>Metazoa</taxon>
        <taxon>Chordata</taxon>
        <taxon>Craniata</taxon>
        <taxon>Vertebrata</taxon>
        <taxon>Euteleostomi</taxon>
        <taxon>Mammalia</taxon>
        <taxon>Eutheria</taxon>
        <taxon>Laurasiatheria</taxon>
        <taxon>Chiroptera</taxon>
        <taxon>Yangochiroptera</taxon>
        <taxon>Vespertilionidae</taxon>
        <taxon>Pipistrellus</taxon>
    </lineage>
</organism>
<accession>A0A7J7T1L6</accession>
<dbReference type="InterPro" id="IPR034148">
    <property type="entry name" value="NCBP2_RRM"/>
</dbReference>
<evidence type="ECO:0000256" key="1">
    <source>
        <dbReference type="ARBA" id="ARBA00010725"/>
    </source>
</evidence>
<dbReference type="OrthoDB" id="201398at2759"/>
<feature type="domain" description="RRM" evidence="4">
    <location>
        <begin position="39"/>
        <end position="117"/>
    </location>
</feature>
<keyword evidence="6" id="KW-1185">Reference proteome</keyword>
<protein>
    <recommendedName>
        <fullName evidence="3">Nuclear cap-binding protein subunit 2</fullName>
    </recommendedName>
    <alternativeName>
        <fullName evidence="3">20 kDa nuclear cap-binding protein</fullName>
    </alternativeName>
</protein>
<dbReference type="GO" id="GO:0005634">
    <property type="term" value="C:nucleus"/>
    <property type="evidence" value="ECO:0007669"/>
    <property type="project" value="UniProtKB-SubCell"/>
</dbReference>
<reference evidence="5 6" key="1">
    <citation type="journal article" date="2020" name="Nature">
        <title>Six reference-quality genomes reveal evolution of bat adaptations.</title>
        <authorList>
            <person name="Jebb D."/>
            <person name="Huang Z."/>
            <person name="Pippel M."/>
            <person name="Hughes G.M."/>
            <person name="Lavrichenko K."/>
            <person name="Devanna P."/>
            <person name="Winkler S."/>
            <person name="Jermiin L.S."/>
            <person name="Skirmuntt E.C."/>
            <person name="Katzourakis A."/>
            <person name="Burkitt-Gray L."/>
            <person name="Ray D.A."/>
            <person name="Sullivan K.A.M."/>
            <person name="Roscito J.G."/>
            <person name="Kirilenko B.M."/>
            <person name="Davalos L.M."/>
            <person name="Corthals A.P."/>
            <person name="Power M.L."/>
            <person name="Jones G."/>
            <person name="Ransome R.D."/>
            <person name="Dechmann D.K.N."/>
            <person name="Locatelli A.G."/>
            <person name="Puechmaille S.J."/>
            <person name="Fedrigo O."/>
            <person name="Jarvis E.D."/>
            <person name="Hiller M."/>
            <person name="Vernes S.C."/>
            <person name="Myers E.W."/>
            <person name="Teeling E.C."/>
        </authorList>
    </citation>
    <scope>NUCLEOTIDE SEQUENCE [LARGE SCALE GENOMIC DNA]</scope>
    <source>
        <strain evidence="5">MPipKuh1</strain>
        <tissue evidence="5">Flight muscle</tissue>
    </source>
</reference>
<dbReference type="InterPro" id="IPR000504">
    <property type="entry name" value="RRM_dom"/>
</dbReference>
<comment type="subunit">
    <text evidence="3">Component of the nuclear cap-binding complex (CBC), a heterodimer composed of ncbp1/cbp80 and ncbp2/cbp20 that interacts with m7GpppG-capped RNA.</text>
</comment>
<evidence type="ECO:0000313" key="5">
    <source>
        <dbReference type="EMBL" id="KAF6294480.1"/>
    </source>
</evidence>
<evidence type="ECO:0000256" key="3">
    <source>
        <dbReference type="RuleBase" id="RU364036"/>
    </source>
</evidence>
<dbReference type="PANTHER" id="PTHR18847">
    <property type="entry name" value="20 KD NUCLEAR CAP BINDING PROTEIN"/>
    <property type="match status" value="1"/>
</dbReference>
<dbReference type="Gene3D" id="3.30.70.330">
    <property type="match status" value="1"/>
</dbReference>
<dbReference type="SMART" id="SM00360">
    <property type="entry name" value="RRM"/>
    <property type="match status" value="1"/>
</dbReference>
<keyword evidence="3" id="KW-0539">Nucleus</keyword>
<keyword evidence="3" id="KW-0508">mRNA splicing</keyword>
<sequence length="150" mass="17242">MSKDLKILCSDFYLEMSKDQSQNFSADNREHEKLLKESCTLYLGNICMYTSEEQIFEVFSRCGDVRNVFMGLDKIKKTPCGFCFVEYYNRADAENAIRFLNGTILDDHIIHAEWDVGFTEGKQYKCCEDSDAGRGDFVKAAQAHDSRETP</sequence>
<gene>
    <name evidence="5" type="ORF">mPipKuh1_012159</name>
</gene>
<dbReference type="InterPro" id="IPR035979">
    <property type="entry name" value="RBD_domain_sf"/>
</dbReference>
<keyword evidence="3" id="KW-0507">mRNA processing</keyword>
<dbReference type="AlphaFoldDB" id="A0A7J7T1L6"/>
<dbReference type="Proteomes" id="UP000558488">
    <property type="component" value="Unassembled WGS sequence"/>
</dbReference>
<dbReference type="EMBL" id="JACAGB010000033">
    <property type="protein sequence ID" value="KAF6294480.1"/>
    <property type="molecule type" value="Genomic_DNA"/>
</dbReference>
<comment type="subcellular location">
    <subcellularLocation>
        <location evidence="3">Nucleus</location>
    </subcellularLocation>
</comment>
<evidence type="ECO:0000259" key="4">
    <source>
        <dbReference type="PROSITE" id="PS50102"/>
    </source>
</evidence>
<dbReference type="Pfam" id="PF00076">
    <property type="entry name" value="RRM_1"/>
    <property type="match status" value="1"/>
</dbReference>